<gene>
    <name evidence="2" type="ORF">DCS_01540</name>
</gene>
<dbReference type="AlphaFoldDB" id="A0A151GTL5"/>
<dbReference type="EMBL" id="LAYC01000001">
    <property type="protein sequence ID" value="KYK60403.1"/>
    <property type="molecule type" value="Genomic_DNA"/>
</dbReference>
<dbReference type="PANTHER" id="PTHR33594:SF1">
    <property type="entry name" value="HD_PDEASE DOMAIN-CONTAINING PROTEIN"/>
    <property type="match status" value="1"/>
</dbReference>
<evidence type="ECO:0000313" key="2">
    <source>
        <dbReference type="EMBL" id="KYK60403.1"/>
    </source>
</evidence>
<protein>
    <submittedName>
        <fullName evidence="2">Hydrolase</fullName>
    </submittedName>
</protein>
<keyword evidence="3" id="KW-1185">Reference proteome</keyword>
<dbReference type="CDD" id="cd00077">
    <property type="entry name" value="HDc"/>
    <property type="match status" value="1"/>
</dbReference>
<accession>A0A151GTL5</accession>
<dbReference type="OrthoDB" id="16547at2759"/>
<reference evidence="2 3" key="1">
    <citation type="journal article" date="2016" name="Sci. Rep.">
        <title>Insights into Adaptations to a Near-Obligate Nematode Endoparasitic Lifestyle from the Finished Genome of Drechmeria coniospora.</title>
        <authorList>
            <person name="Zhang L."/>
            <person name="Zhou Z."/>
            <person name="Guo Q."/>
            <person name="Fokkens L."/>
            <person name="Miskei M."/>
            <person name="Pocsi I."/>
            <person name="Zhang W."/>
            <person name="Chen M."/>
            <person name="Wang L."/>
            <person name="Sun Y."/>
            <person name="Donzelli B.G."/>
            <person name="Gibson D.M."/>
            <person name="Nelson D.R."/>
            <person name="Luo J.G."/>
            <person name="Rep M."/>
            <person name="Liu H."/>
            <person name="Yang S."/>
            <person name="Wang J."/>
            <person name="Krasnoff S.B."/>
            <person name="Xu Y."/>
            <person name="Molnar I."/>
            <person name="Lin M."/>
        </authorList>
    </citation>
    <scope>NUCLEOTIDE SEQUENCE [LARGE SCALE GENOMIC DNA]</scope>
    <source>
        <strain evidence="2 3">ARSEF 6962</strain>
    </source>
</reference>
<dbReference type="Proteomes" id="UP000076580">
    <property type="component" value="Chromosome 01"/>
</dbReference>
<dbReference type="RefSeq" id="XP_040659755.1">
    <property type="nucleotide sequence ID" value="XM_040798872.1"/>
</dbReference>
<feature type="domain" description="HD/PDEase" evidence="1">
    <location>
        <begin position="29"/>
        <end position="151"/>
    </location>
</feature>
<proteinExistence type="predicted"/>
<dbReference type="Gene3D" id="1.10.3210.50">
    <property type="match status" value="1"/>
</dbReference>
<organism evidence="2 3">
    <name type="scientific">Drechmeria coniospora</name>
    <name type="common">Nematophagous fungus</name>
    <name type="synonym">Meria coniospora</name>
    <dbReference type="NCBI Taxonomy" id="98403"/>
    <lineage>
        <taxon>Eukaryota</taxon>
        <taxon>Fungi</taxon>
        <taxon>Dikarya</taxon>
        <taxon>Ascomycota</taxon>
        <taxon>Pezizomycotina</taxon>
        <taxon>Sordariomycetes</taxon>
        <taxon>Hypocreomycetidae</taxon>
        <taxon>Hypocreales</taxon>
        <taxon>Ophiocordycipitaceae</taxon>
        <taxon>Drechmeria</taxon>
    </lineage>
</organism>
<evidence type="ECO:0000313" key="3">
    <source>
        <dbReference type="Proteomes" id="UP000076580"/>
    </source>
</evidence>
<sequence length="212" mass="23146">MGELLELEVADDLIVKATDYARSYMAKYDGSHDFHHIERVVALAHHIQSHTPATSRPIVTLCALLHDVGDKKYLAPGEDGSRLVHNLLVSLGAPSVLASKVQTICLGVSYSSEVRDPARVADLIDAHPELAVVQDADRLDAIGAVGVARAFAFGGAKGRALGDSIDHFAEKLVRLEGMMKTAEGRRLARKRTERIELMQSWWQEETDGVEAL</sequence>
<dbReference type="InterPro" id="IPR003607">
    <property type="entry name" value="HD/PDEase_dom"/>
</dbReference>
<name>A0A151GTL5_DRECN</name>
<dbReference type="SMART" id="SM00471">
    <property type="entry name" value="HDc"/>
    <property type="match status" value="1"/>
</dbReference>
<dbReference type="STRING" id="98403.A0A151GTL5"/>
<dbReference type="InParanoid" id="A0A151GTL5"/>
<evidence type="ECO:0000259" key="1">
    <source>
        <dbReference type="SMART" id="SM00471"/>
    </source>
</evidence>
<dbReference type="PANTHER" id="PTHR33594">
    <property type="entry name" value="SUPERFAMILY HYDROLASE, PUTATIVE (AFU_ORTHOLOGUE AFUA_1G03035)-RELATED"/>
    <property type="match status" value="1"/>
</dbReference>
<keyword evidence="2" id="KW-0378">Hydrolase</keyword>
<dbReference type="SUPFAM" id="SSF109604">
    <property type="entry name" value="HD-domain/PDEase-like"/>
    <property type="match status" value="1"/>
</dbReference>
<dbReference type="GeneID" id="63714183"/>
<dbReference type="GO" id="GO:0016787">
    <property type="term" value="F:hydrolase activity"/>
    <property type="evidence" value="ECO:0007669"/>
    <property type="project" value="UniProtKB-KW"/>
</dbReference>
<comment type="caution">
    <text evidence="2">The sequence shown here is derived from an EMBL/GenBank/DDBJ whole genome shotgun (WGS) entry which is preliminary data.</text>
</comment>